<sequence>MFQQLRPAIVMIVALTILTGLVYPLGMTVISGAVFPHQANGSLITDGNGKVIGSEVIGQSFTSPRYFQGRPSATSGTDPNDPSKTVAAPYNAANSSGSNLGPTSKALADRLAADVAARKAENSSMPVPVDLVTTSGSGLDPDITPAAALFQVPRVAKARNLPEDQVRALVEDHVEGRMLGIIGEPHVNVLALNRALDQLKTQ</sequence>
<evidence type="ECO:0000256" key="3">
    <source>
        <dbReference type="ARBA" id="ARBA00022538"/>
    </source>
</evidence>
<dbReference type="GO" id="GO:0005524">
    <property type="term" value="F:ATP binding"/>
    <property type="evidence" value="ECO:0007669"/>
    <property type="project" value="UniProtKB-UniRule"/>
</dbReference>
<evidence type="ECO:0000313" key="13">
    <source>
        <dbReference type="EMBL" id="MQT11827.1"/>
    </source>
</evidence>
<comment type="subunit">
    <text evidence="11">The system is composed of three essential subunits: KdpA, KdpB and KdpC.</text>
</comment>
<keyword evidence="9 11" id="KW-0406">Ion transport</keyword>
<comment type="function">
    <text evidence="11">Part of the high-affinity ATP-driven potassium transport (or Kdp) system, which catalyzes the hydrolysis of ATP coupled with the electrogenic transport of potassium into the cytoplasm. This subunit acts as a catalytic chaperone that increases the ATP-binding affinity of the ATP-hydrolyzing subunit KdpB by the formation of a transient KdpB/KdpC/ATP ternary complex.</text>
</comment>
<comment type="caution">
    <text evidence="13">The sequence shown here is derived from an EMBL/GenBank/DDBJ whole genome shotgun (WGS) entry which is preliminary data.</text>
</comment>
<evidence type="ECO:0000256" key="10">
    <source>
        <dbReference type="ARBA" id="ARBA00023136"/>
    </source>
</evidence>
<dbReference type="GO" id="GO:0008556">
    <property type="term" value="F:P-type potassium transmembrane transporter activity"/>
    <property type="evidence" value="ECO:0007669"/>
    <property type="project" value="InterPro"/>
</dbReference>
<protein>
    <recommendedName>
        <fullName evidence="11">Potassium-transporting ATPase KdpC subunit</fullName>
    </recommendedName>
    <alternativeName>
        <fullName evidence="11">ATP phosphohydrolase [potassium-transporting] C chain</fullName>
    </alternativeName>
    <alternativeName>
        <fullName evidence="11">Potassium-binding and translocating subunit C</fullName>
    </alternativeName>
    <alternativeName>
        <fullName evidence="11">Potassium-translocating ATPase C chain</fullName>
    </alternativeName>
</protein>
<dbReference type="NCBIfam" id="TIGR00681">
    <property type="entry name" value="kdpC"/>
    <property type="match status" value="1"/>
</dbReference>
<keyword evidence="10 11" id="KW-0472">Membrane</keyword>
<evidence type="ECO:0000256" key="4">
    <source>
        <dbReference type="ARBA" id="ARBA00022692"/>
    </source>
</evidence>
<dbReference type="Pfam" id="PF02669">
    <property type="entry name" value="KdpC"/>
    <property type="match status" value="1"/>
</dbReference>
<comment type="subcellular location">
    <subcellularLocation>
        <location evidence="11">Cell membrane</location>
        <topology evidence="11">Single-pass membrane protein</topology>
    </subcellularLocation>
</comment>
<evidence type="ECO:0000256" key="11">
    <source>
        <dbReference type="HAMAP-Rule" id="MF_00276"/>
    </source>
</evidence>
<keyword evidence="2 11" id="KW-1003">Cell membrane</keyword>
<dbReference type="PANTHER" id="PTHR30042:SF2">
    <property type="entry name" value="POTASSIUM-TRANSPORTING ATPASE KDPC SUBUNIT"/>
    <property type="match status" value="1"/>
</dbReference>
<evidence type="ECO:0000313" key="14">
    <source>
        <dbReference type="Proteomes" id="UP000332515"/>
    </source>
</evidence>
<dbReference type="NCBIfam" id="NF010603">
    <property type="entry name" value="PRK13999.1"/>
    <property type="match status" value="1"/>
</dbReference>
<dbReference type="HAMAP" id="MF_00276">
    <property type="entry name" value="KdpC"/>
    <property type="match status" value="1"/>
</dbReference>
<dbReference type="NCBIfam" id="NF001454">
    <property type="entry name" value="PRK00315.1"/>
    <property type="match status" value="1"/>
</dbReference>
<keyword evidence="3 11" id="KW-0633">Potassium transport</keyword>
<evidence type="ECO:0000256" key="6">
    <source>
        <dbReference type="ARBA" id="ARBA00022840"/>
    </source>
</evidence>
<name>A0A6A7Y0B4_9HYPH</name>
<evidence type="ECO:0000256" key="9">
    <source>
        <dbReference type="ARBA" id="ARBA00023065"/>
    </source>
</evidence>
<gene>
    <name evidence="11" type="primary">kdpC</name>
    <name evidence="13" type="ORF">F0357_03880</name>
</gene>
<dbReference type="Proteomes" id="UP000332515">
    <property type="component" value="Unassembled WGS sequence"/>
</dbReference>
<feature type="compositionally biased region" description="Polar residues" evidence="12">
    <location>
        <begin position="92"/>
        <end position="101"/>
    </location>
</feature>
<proteinExistence type="inferred from homology"/>
<keyword evidence="8 11" id="KW-1133">Transmembrane helix</keyword>
<dbReference type="AlphaFoldDB" id="A0A6A7Y0B4"/>
<dbReference type="RefSeq" id="WP_153478970.1">
    <property type="nucleotide sequence ID" value="NZ_VWNA01000001.1"/>
</dbReference>
<keyword evidence="1 11" id="KW-0813">Transport</keyword>
<evidence type="ECO:0000256" key="8">
    <source>
        <dbReference type="ARBA" id="ARBA00022989"/>
    </source>
</evidence>
<dbReference type="EMBL" id="VWNA01000001">
    <property type="protein sequence ID" value="MQT11827.1"/>
    <property type="molecule type" value="Genomic_DNA"/>
</dbReference>
<keyword evidence="4 11" id="KW-0812">Transmembrane</keyword>
<evidence type="ECO:0000256" key="5">
    <source>
        <dbReference type="ARBA" id="ARBA00022741"/>
    </source>
</evidence>
<dbReference type="PIRSF" id="PIRSF001296">
    <property type="entry name" value="K_ATPase_KdpC"/>
    <property type="match status" value="1"/>
</dbReference>
<feature type="region of interest" description="Disordered" evidence="12">
    <location>
        <begin position="62"/>
        <end position="101"/>
    </location>
</feature>
<evidence type="ECO:0000256" key="12">
    <source>
        <dbReference type="SAM" id="MobiDB-lite"/>
    </source>
</evidence>
<reference evidence="13 14" key="1">
    <citation type="submission" date="2019-09" db="EMBL/GenBank/DDBJ databases">
        <title>Segnochrobactrum spirostomi gen. nov., sp. nov., isolated from the ciliate Spirostomum cf. yagiui and description of a novel family, Segnochrobactraceae fam. nov. within the order Rhizobiales of the class Alphaproteobacteria.</title>
        <authorList>
            <person name="Akter S."/>
            <person name="Shazib S.U.A."/>
            <person name="Shin M.K."/>
        </authorList>
    </citation>
    <scope>NUCLEOTIDE SEQUENCE [LARGE SCALE GENOMIC DNA]</scope>
    <source>
        <strain evidence="13 14">Sp-1</strain>
    </source>
</reference>
<keyword evidence="6 11" id="KW-0067">ATP-binding</keyword>
<keyword evidence="7 11" id="KW-0630">Potassium</keyword>
<organism evidence="13 14">
    <name type="scientific">Segnochrobactrum spirostomi</name>
    <dbReference type="NCBI Taxonomy" id="2608987"/>
    <lineage>
        <taxon>Bacteria</taxon>
        <taxon>Pseudomonadati</taxon>
        <taxon>Pseudomonadota</taxon>
        <taxon>Alphaproteobacteria</taxon>
        <taxon>Hyphomicrobiales</taxon>
        <taxon>Segnochrobactraceae</taxon>
        <taxon>Segnochrobactrum</taxon>
    </lineage>
</organism>
<keyword evidence="5 11" id="KW-0547">Nucleotide-binding</keyword>
<evidence type="ECO:0000256" key="7">
    <source>
        <dbReference type="ARBA" id="ARBA00022958"/>
    </source>
</evidence>
<dbReference type="GO" id="GO:0005886">
    <property type="term" value="C:plasma membrane"/>
    <property type="evidence" value="ECO:0007669"/>
    <property type="project" value="UniProtKB-SubCell"/>
</dbReference>
<accession>A0A6A7Y0B4</accession>
<keyword evidence="14" id="KW-1185">Reference proteome</keyword>
<dbReference type="InterPro" id="IPR003820">
    <property type="entry name" value="KdpC"/>
</dbReference>
<comment type="similarity">
    <text evidence="11">Belongs to the KdpC family.</text>
</comment>
<evidence type="ECO:0000256" key="2">
    <source>
        <dbReference type="ARBA" id="ARBA00022475"/>
    </source>
</evidence>
<dbReference type="PANTHER" id="PTHR30042">
    <property type="entry name" value="POTASSIUM-TRANSPORTING ATPASE C CHAIN"/>
    <property type="match status" value="1"/>
</dbReference>
<evidence type="ECO:0000256" key="1">
    <source>
        <dbReference type="ARBA" id="ARBA00022448"/>
    </source>
</evidence>
<feature type="compositionally biased region" description="Polar residues" evidence="12">
    <location>
        <begin position="62"/>
        <end position="83"/>
    </location>
</feature>